<sequence length="229" mass="26837">MKKVYVYSLILNIALLIIMLNECIKCSNASFNVEKQHALLKKNKQDQTYILQTQPQWQKHAAIDPKLIYAWFFERNINLSVLSENTNSEYKTYNIKLECYAQNQNTTIEILKNLPFGNFLFYEINAKGKKITITGSITFSNMLPPQKLQLNNNIDDIVLKLQGIIKTQNNWQICLNGIWISKHDKIPWSIKIIDVQYNQIKIIWNSFGKEKMNIVQLGHEIKLEHDCKF</sequence>
<name>A0A5C0UGX1_9PROT</name>
<evidence type="ECO:0000313" key="2">
    <source>
        <dbReference type="Proteomes" id="UP000325004"/>
    </source>
</evidence>
<gene>
    <name evidence="1" type="ORF">FZC34_02675</name>
</gene>
<dbReference type="OrthoDB" id="9848992at2"/>
<dbReference type="EMBL" id="CP043316">
    <property type="protein sequence ID" value="QEK38793.1"/>
    <property type="molecule type" value="Genomic_DNA"/>
</dbReference>
<dbReference type="Proteomes" id="UP000325004">
    <property type="component" value="Chromosome"/>
</dbReference>
<dbReference type="KEGG" id="cpri:FZC34_02675"/>
<protein>
    <submittedName>
        <fullName evidence="1">Uncharacterized protein</fullName>
    </submittedName>
</protein>
<keyword evidence="2" id="KW-1185">Reference proteome</keyword>
<proteinExistence type="predicted"/>
<dbReference type="RefSeq" id="WP_148971914.1">
    <property type="nucleotide sequence ID" value="NZ_CP043316.1"/>
</dbReference>
<evidence type="ECO:0000313" key="1">
    <source>
        <dbReference type="EMBL" id="QEK38793.1"/>
    </source>
</evidence>
<organism evidence="1 2">
    <name type="scientific">Candidatus Cytomitobacter primus</name>
    <dbReference type="NCBI Taxonomy" id="2066024"/>
    <lineage>
        <taxon>Bacteria</taxon>
        <taxon>Pseudomonadati</taxon>
        <taxon>Pseudomonadota</taxon>
        <taxon>Alphaproteobacteria</taxon>
        <taxon>Holosporales</taxon>
        <taxon>Holosporaceae</taxon>
        <taxon>Candidatus Cytomitobacter</taxon>
    </lineage>
</organism>
<accession>A0A5C0UGX1</accession>
<reference evidence="1 2" key="1">
    <citation type="submission" date="2019-08" db="EMBL/GenBank/DDBJ databases">
        <title>Highly reduced genomes of protist endosymbionts show evolutionary convergence.</title>
        <authorList>
            <person name="George E."/>
            <person name="Husnik F."/>
            <person name="Tashyreva D."/>
            <person name="Prokopchuk G."/>
            <person name="Horak A."/>
            <person name="Kwong W.K."/>
            <person name="Lukes J."/>
            <person name="Keeling P.J."/>
        </authorList>
    </citation>
    <scope>NUCLEOTIDE SEQUENCE [LARGE SCALE GENOMIC DNA]</scope>
    <source>
        <strain evidence="1">1604LC</strain>
    </source>
</reference>
<dbReference type="AlphaFoldDB" id="A0A5C0UGX1"/>